<dbReference type="InterPro" id="IPR013561">
    <property type="entry name" value="FilR1_middle_dom"/>
</dbReference>
<keyword evidence="3" id="KW-1185">Reference proteome</keyword>
<dbReference type="KEGG" id="mehf:MmiHf6_10260"/>
<dbReference type="Pfam" id="PF08350">
    <property type="entry name" value="FilR1_middle"/>
    <property type="match status" value="1"/>
</dbReference>
<dbReference type="EMBL" id="CP131059">
    <property type="protein sequence ID" value="WNY23712.1"/>
    <property type="molecule type" value="Genomic_DNA"/>
</dbReference>
<reference evidence="2 3" key="1">
    <citation type="submission" date="2023-07" db="EMBL/GenBank/DDBJ databases">
        <title>Closed genoem sequence of Methanomicrococcus sp. Hf6.</title>
        <authorList>
            <person name="Poehlein A."/>
            <person name="Protasov E."/>
            <person name="Platt K."/>
            <person name="Reeh H."/>
            <person name="Daniel R."/>
            <person name="Brune A."/>
        </authorList>
    </citation>
    <scope>NUCLEOTIDE SEQUENCE [LARGE SCALE GENOMIC DNA]</scope>
    <source>
        <strain evidence="2 3">Hf6</strain>
    </source>
</reference>
<feature type="domain" description="Methanogenesis regulatory protein FilR1 middle" evidence="1">
    <location>
        <begin position="1"/>
        <end position="97"/>
    </location>
</feature>
<name>A0AA96UZS0_9EURY</name>
<evidence type="ECO:0000313" key="3">
    <source>
        <dbReference type="Proteomes" id="UP001302978"/>
    </source>
</evidence>
<accession>A0AA96UZS0</accession>
<dbReference type="Proteomes" id="UP001302978">
    <property type="component" value="Chromosome"/>
</dbReference>
<sequence length="105" mass="12291">MAESGKEMTIIATPKVYERFVEDHEIRLKEIIQKENVTFMILNDKGNAIGPSMTLTDVFTYIYFFNTDGVYDNKIIVSTEDSTRSWAKELYKYYKKQSTALDREI</sequence>
<organism evidence="2 3">
    <name type="scientific">Methanimicrococcus hongohii</name>
    <dbReference type="NCBI Taxonomy" id="3028295"/>
    <lineage>
        <taxon>Archaea</taxon>
        <taxon>Methanobacteriati</taxon>
        <taxon>Methanobacteriota</taxon>
        <taxon>Stenosarchaea group</taxon>
        <taxon>Methanomicrobia</taxon>
        <taxon>Methanosarcinales</taxon>
        <taxon>Methanosarcinaceae</taxon>
        <taxon>Methanimicrococcus</taxon>
    </lineage>
</organism>
<gene>
    <name evidence="2" type="ORF">MmiHf6_10260</name>
</gene>
<protein>
    <recommendedName>
        <fullName evidence="1">Methanogenesis regulatory protein FilR1 middle domain-containing protein</fullName>
    </recommendedName>
</protein>
<dbReference type="AlphaFoldDB" id="A0AA96UZS0"/>
<proteinExistence type="predicted"/>
<evidence type="ECO:0000313" key="2">
    <source>
        <dbReference type="EMBL" id="WNY23712.1"/>
    </source>
</evidence>
<evidence type="ECO:0000259" key="1">
    <source>
        <dbReference type="Pfam" id="PF08350"/>
    </source>
</evidence>